<name>A0A261Y8E8_9FUNG</name>
<accession>A0A261Y8E8</accession>
<dbReference type="EMBL" id="MVBO01000001">
    <property type="protein sequence ID" value="OZJ06848.1"/>
    <property type="molecule type" value="Genomic_DNA"/>
</dbReference>
<dbReference type="Proteomes" id="UP000242875">
    <property type="component" value="Unassembled WGS sequence"/>
</dbReference>
<comment type="caution">
    <text evidence="1">The sequence shown here is derived from an EMBL/GenBank/DDBJ whole genome shotgun (WGS) entry which is preliminary data.</text>
</comment>
<proteinExistence type="predicted"/>
<sequence>MDACSQQLMDRYKPHAHIQSSEVRWDTLAGQDDMVNNSIDDMKYGHLAMSRYSSWFSSITSGTLELVPTPNSYVNTTARPKTFQAYHHSSPSTQSLSSVSFSISSSGARTCPGSGVLSSTSSMKSTLLVLDNTWNTQTTDGPLAQPRSRSFQSVLPTTGDLEAGEGEELLSDGVQHDITRRVRQLYDPPEMPQWDDNIRDWLRHATPQDNALKISLDEAYFSSNAMVHNAETARRYCHRMPYQHQQFMYSSCSLATDPYFQPHEKPRSLLGRIKKTWAKMFRVMKRIKRRRDE</sequence>
<reference evidence="1 2" key="1">
    <citation type="journal article" date="2017" name="Mycologia">
        <title>Bifiguratus adelaidae, gen. et sp. nov., a new member of Mucoromycotina in endophytic and soil-dwelling habitats.</title>
        <authorList>
            <person name="Torres-Cruz T.J."/>
            <person name="Billingsley Tobias T.L."/>
            <person name="Almatruk M."/>
            <person name="Hesse C."/>
            <person name="Kuske C.R."/>
            <person name="Desiro A."/>
            <person name="Benucci G.M."/>
            <person name="Bonito G."/>
            <person name="Stajich J.E."/>
            <person name="Dunlap C."/>
            <person name="Arnold A.E."/>
            <person name="Porras-Alfaro A."/>
        </authorList>
    </citation>
    <scope>NUCLEOTIDE SEQUENCE [LARGE SCALE GENOMIC DNA]</scope>
    <source>
        <strain evidence="1 2">AZ0501</strain>
    </source>
</reference>
<dbReference type="AlphaFoldDB" id="A0A261Y8E8"/>
<gene>
    <name evidence="1" type="ORF">BZG36_00046</name>
</gene>
<evidence type="ECO:0000313" key="1">
    <source>
        <dbReference type="EMBL" id="OZJ06848.1"/>
    </source>
</evidence>
<evidence type="ECO:0000313" key="2">
    <source>
        <dbReference type="Proteomes" id="UP000242875"/>
    </source>
</evidence>
<organism evidence="1 2">
    <name type="scientific">Bifiguratus adelaidae</name>
    <dbReference type="NCBI Taxonomy" id="1938954"/>
    <lineage>
        <taxon>Eukaryota</taxon>
        <taxon>Fungi</taxon>
        <taxon>Fungi incertae sedis</taxon>
        <taxon>Mucoromycota</taxon>
        <taxon>Mucoromycotina</taxon>
        <taxon>Endogonomycetes</taxon>
        <taxon>Endogonales</taxon>
        <taxon>Endogonales incertae sedis</taxon>
        <taxon>Bifiguratus</taxon>
    </lineage>
</organism>
<protein>
    <submittedName>
        <fullName evidence="1">Uncharacterized protein</fullName>
    </submittedName>
</protein>
<keyword evidence="2" id="KW-1185">Reference proteome</keyword>